<sequence length="51" mass="5497">PWADGLQGCAGKKFALVEGAAILACLFRAHSVRLKVEAGETEEQARKRAQD</sequence>
<keyword evidence="2" id="KW-1185">Reference proteome</keyword>
<evidence type="ECO:0008006" key="3">
    <source>
        <dbReference type="Google" id="ProtNLM"/>
    </source>
</evidence>
<dbReference type="InParanoid" id="A0A0C3HK76"/>
<dbReference type="Proteomes" id="UP000054321">
    <property type="component" value="Unassembled WGS sequence"/>
</dbReference>
<dbReference type="AlphaFoldDB" id="A0A0C3HK76"/>
<dbReference type="EMBL" id="KN832873">
    <property type="protein sequence ID" value="KIN03495.1"/>
    <property type="molecule type" value="Genomic_DNA"/>
</dbReference>
<accession>A0A0C3HK76</accession>
<organism evidence="1 2">
    <name type="scientific">Oidiodendron maius (strain Zn)</name>
    <dbReference type="NCBI Taxonomy" id="913774"/>
    <lineage>
        <taxon>Eukaryota</taxon>
        <taxon>Fungi</taxon>
        <taxon>Dikarya</taxon>
        <taxon>Ascomycota</taxon>
        <taxon>Pezizomycotina</taxon>
        <taxon>Leotiomycetes</taxon>
        <taxon>Leotiomycetes incertae sedis</taxon>
        <taxon>Myxotrichaceae</taxon>
        <taxon>Oidiodendron</taxon>
    </lineage>
</organism>
<proteinExistence type="predicted"/>
<reference evidence="2" key="2">
    <citation type="submission" date="2015-01" db="EMBL/GenBank/DDBJ databases">
        <title>Evolutionary Origins and Diversification of the Mycorrhizal Mutualists.</title>
        <authorList>
            <consortium name="DOE Joint Genome Institute"/>
            <consortium name="Mycorrhizal Genomics Consortium"/>
            <person name="Kohler A."/>
            <person name="Kuo A."/>
            <person name="Nagy L.G."/>
            <person name="Floudas D."/>
            <person name="Copeland A."/>
            <person name="Barry K.W."/>
            <person name="Cichocki N."/>
            <person name="Veneault-Fourrey C."/>
            <person name="LaButti K."/>
            <person name="Lindquist E.A."/>
            <person name="Lipzen A."/>
            <person name="Lundell T."/>
            <person name="Morin E."/>
            <person name="Murat C."/>
            <person name="Riley R."/>
            <person name="Ohm R."/>
            <person name="Sun H."/>
            <person name="Tunlid A."/>
            <person name="Henrissat B."/>
            <person name="Grigoriev I.V."/>
            <person name="Hibbett D.S."/>
            <person name="Martin F."/>
        </authorList>
    </citation>
    <scope>NUCLEOTIDE SEQUENCE [LARGE SCALE GENOMIC DNA]</scope>
    <source>
        <strain evidence="2">Zn</strain>
    </source>
</reference>
<gene>
    <name evidence="1" type="ORF">OIDMADRAFT_85644</name>
</gene>
<evidence type="ECO:0000313" key="1">
    <source>
        <dbReference type="EMBL" id="KIN03495.1"/>
    </source>
</evidence>
<evidence type="ECO:0000313" key="2">
    <source>
        <dbReference type="Proteomes" id="UP000054321"/>
    </source>
</evidence>
<protein>
    <recommendedName>
        <fullName evidence="3">Cytochrome P450</fullName>
    </recommendedName>
</protein>
<name>A0A0C3HK76_OIDMZ</name>
<dbReference type="HOGENOM" id="CLU_3112032_0_0_1"/>
<feature type="non-terminal residue" evidence="1">
    <location>
        <position position="1"/>
    </location>
</feature>
<feature type="non-terminal residue" evidence="1">
    <location>
        <position position="51"/>
    </location>
</feature>
<dbReference type="STRING" id="913774.A0A0C3HK76"/>
<reference evidence="1 2" key="1">
    <citation type="submission" date="2014-04" db="EMBL/GenBank/DDBJ databases">
        <authorList>
            <consortium name="DOE Joint Genome Institute"/>
            <person name="Kuo A."/>
            <person name="Martino E."/>
            <person name="Perotto S."/>
            <person name="Kohler A."/>
            <person name="Nagy L.G."/>
            <person name="Floudas D."/>
            <person name="Copeland A."/>
            <person name="Barry K.W."/>
            <person name="Cichocki N."/>
            <person name="Veneault-Fourrey C."/>
            <person name="LaButti K."/>
            <person name="Lindquist E.A."/>
            <person name="Lipzen A."/>
            <person name="Lundell T."/>
            <person name="Morin E."/>
            <person name="Murat C."/>
            <person name="Sun H."/>
            <person name="Tunlid A."/>
            <person name="Henrissat B."/>
            <person name="Grigoriev I.V."/>
            <person name="Hibbett D.S."/>
            <person name="Martin F."/>
            <person name="Nordberg H.P."/>
            <person name="Cantor M.N."/>
            <person name="Hua S.X."/>
        </authorList>
    </citation>
    <scope>NUCLEOTIDE SEQUENCE [LARGE SCALE GENOMIC DNA]</scope>
    <source>
        <strain evidence="1 2">Zn</strain>
    </source>
</reference>